<comment type="caution">
    <text evidence="2">The sequence shown here is derived from an EMBL/GenBank/DDBJ whole genome shotgun (WGS) entry which is preliminary data.</text>
</comment>
<evidence type="ECO:0000256" key="1">
    <source>
        <dbReference type="SAM" id="MobiDB-lite"/>
    </source>
</evidence>
<dbReference type="EMBL" id="CAWUHB010000009">
    <property type="protein sequence ID" value="CAK7215143.1"/>
    <property type="molecule type" value="Genomic_DNA"/>
</dbReference>
<sequence>MPVMRTSRRTGPLRHGAQRRRIHAERRNDFFTHQDDNASAAAAAIKYAANDAIDTAKKAKHLVEAVSRGRAKYVVALENLLELLSPGAAQHNLDLATTSVNDMISSFQQLDTALEDGADKASQNGCASDSAIMTDSETDSETDDDNDDDVCDDSMTMDTITEESARVTPLKEAKDVFSQLGRLKTPLKDMVSALNRAETVLNRCVALYRRSTNIRRDSTLRLTALRYARFEVHDATTAIMEERSNVKKQRTLAAQCLASLGSVEA</sequence>
<accession>A0ABP0B6C5</accession>
<feature type="region of interest" description="Disordered" evidence="1">
    <location>
        <begin position="1"/>
        <end position="20"/>
    </location>
</feature>
<dbReference type="Proteomes" id="UP001642405">
    <property type="component" value="Unassembled WGS sequence"/>
</dbReference>
<organism evidence="2 3">
    <name type="scientific">Sporothrix curviconia</name>
    <dbReference type="NCBI Taxonomy" id="1260050"/>
    <lineage>
        <taxon>Eukaryota</taxon>
        <taxon>Fungi</taxon>
        <taxon>Dikarya</taxon>
        <taxon>Ascomycota</taxon>
        <taxon>Pezizomycotina</taxon>
        <taxon>Sordariomycetes</taxon>
        <taxon>Sordariomycetidae</taxon>
        <taxon>Ophiostomatales</taxon>
        <taxon>Ophiostomataceae</taxon>
        <taxon>Sporothrix</taxon>
    </lineage>
</organism>
<feature type="region of interest" description="Disordered" evidence="1">
    <location>
        <begin position="118"/>
        <end position="150"/>
    </location>
</feature>
<evidence type="ECO:0000313" key="2">
    <source>
        <dbReference type="EMBL" id="CAK7215143.1"/>
    </source>
</evidence>
<reference evidence="2 3" key="1">
    <citation type="submission" date="2024-01" db="EMBL/GenBank/DDBJ databases">
        <authorList>
            <person name="Allen C."/>
            <person name="Tagirdzhanova G."/>
        </authorList>
    </citation>
    <scope>NUCLEOTIDE SEQUENCE [LARGE SCALE GENOMIC DNA]</scope>
</reference>
<evidence type="ECO:0000313" key="3">
    <source>
        <dbReference type="Proteomes" id="UP001642405"/>
    </source>
</evidence>
<proteinExistence type="predicted"/>
<feature type="compositionally biased region" description="Acidic residues" evidence="1">
    <location>
        <begin position="136"/>
        <end position="150"/>
    </location>
</feature>
<name>A0ABP0B6C5_9PEZI</name>
<protein>
    <submittedName>
        <fullName evidence="2">Uncharacterized protein</fullName>
    </submittedName>
</protein>
<gene>
    <name evidence="2" type="ORF">SCUCBS95973_002378</name>
</gene>
<keyword evidence="3" id="KW-1185">Reference proteome</keyword>